<reference evidence="3" key="5">
    <citation type="journal article" date="2018" name="Nat. Plants">
        <title>Whole-genome landscape of Medicago truncatula symbiotic genes.</title>
        <authorList>
            <person name="Pecrix Y."/>
            <person name="Gamas P."/>
            <person name="Carrere S."/>
        </authorList>
    </citation>
    <scope>NUCLEOTIDE SEQUENCE</scope>
    <source>
        <tissue evidence="3">Leaves</tissue>
    </source>
</reference>
<evidence type="ECO:0000313" key="3">
    <source>
        <dbReference type="EMBL" id="RHN52816.1"/>
    </source>
</evidence>
<feature type="compositionally biased region" description="Basic residues" evidence="1">
    <location>
        <begin position="1"/>
        <end position="11"/>
    </location>
</feature>
<dbReference type="PANTHER" id="PTHR35735">
    <property type="entry name" value="PROTEIN NIM1-INTERACTING 2"/>
    <property type="match status" value="1"/>
</dbReference>
<dbReference type="Gramene" id="rna37531">
    <property type="protein sequence ID" value="RHN52816.1"/>
    <property type="gene ID" value="gene37531"/>
</dbReference>
<evidence type="ECO:0000313" key="4">
    <source>
        <dbReference type="EnsemblPlants" id="KEH27042"/>
    </source>
</evidence>
<organism evidence="2 5">
    <name type="scientific">Medicago truncatula</name>
    <name type="common">Barrel medic</name>
    <name type="synonym">Medicago tribuloides</name>
    <dbReference type="NCBI Taxonomy" id="3880"/>
    <lineage>
        <taxon>Eukaryota</taxon>
        <taxon>Viridiplantae</taxon>
        <taxon>Streptophyta</taxon>
        <taxon>Embryophyta</taxon>
        <taxon>Tracheophyta</taxon>
        <taxon>Spermatophyta</taxon>
        <taxon>Magnoliopsida</taxon>
        <taxon>eudicotyledons</taxon>
        <taxon>Gunneridae</taxon>
        <taxon>Pentapetalae</taxon>
        <taxon>rosids</taxon>
        <taxon>fabids</taxon>
        <taxon>Fabales</taxon>
        <taxon>Fabaceae</taxon>
        <taxon>Papilionoideae</taxon>
        <taxon>50 kb inversion clade</taxon>
        <taxon>NPAAA clade</taxon>
        <taxon>Hologalegina</taxon>
        <taxon>IRL clade</taxon>
        <taxon>Trifolieae</taxon>
        <taxon>Medicago</taxon>
    </lineage>
</organism>
<reference evidence="2 5" key="2">
    <citation type="journal article" date="2014" name="BMC Genomics">
        <title>An improved genome release (version Mt4.0) for the model legume Medicago truncatula.</title>
        <authorList>
            <person name="Tang H."/>
            <person name="Krishnakumar V."/>
            <person name="Bidwell S."/>
            <person name="Rosen B."/>
            <person name="Chan A."/>
            <person name="Zhou S."/>
            <person name="Gentzbittel L."/>
            <person name="Childs K.L."/>
            <person name="Yandell M."/>
            <person name="Gundlach H."/>
            <person name="Mayer K.F."/>
            <person name="Schwartz D.C."/>
            <person name="Town C.D."/>
        </authorList>
    </citation>
    <scope>GENOME REANNOTATION</scope>
    <source>
        <strain evidence="2">A17</strain>
        <strain evidence="4 5">cv. Jemalong A17</strain>
    </source>
</reference>
<dbReference type="Proteomes" id="UP000002051">
    <property type="component" value="Chromosome 6"/>
</dbReference>
<evidence type="ECO:0000313" key="6">
    <source>
        <dbReference type="Proteomes" id="UP000265566"/>
    </source>
</evidence>
<dbReference type="EnsemblPlants" id="KEH27042">
    <property type="protein sequence ID" value="KEH27042"/>
    <property type="gene ID" value="MTR_6g084590"/>
</dbReference>
<evidence type="ECO:0000256" key="1">
    <source>
        <dbReference type="SAM" id="MobiDB-lite"/>
    </source>
</evidence>
<dbReference type="HOGENOM" id="CLU_2113323_0_0_1"/>
<gene>
    <name evidence="2" type="ordered locus">MTR_6g084590</name>
    <name evidence="3" type="ORF">MtrunA17_Chr6g0484611</name>
</gene>
<dbReference type="Proteomes" id="UP000265566">
    <property type="component" value="Chromosome 6"/>
</dbReference>
<evidence type="ECO:0000313" key="5">
    <source>
        <dbReference type="Proteomes" id="UP000002051"/>
    </source>
</evidence>
<feature type="region of interest" description="Disordered" evidence="1">
    <location>
        <begin position="1"/>
        <end position="48"/>
    </location>
</feature>
<reference evidence="2 5" key="1">
    <citation type="journal article" date="2011" name="Nature">
        <title>The Medicago genome provides insight into the evolution of rhizobial symbioses.</title>
        <authorList>
            <person name="Young N.D."/>
            <person name="Debelle F."/>
            <person name="Oldroyd G.E."/>
            <person name="Geurts R."/>
            <person name="Cannon S.B."/>
            <person name="Udvardi M.K."/>
            <person name="Benedito V.A."/>
            <person name="Mayer K.F."/>
            <person name="Gouzy J."/>
            <person name="Schoof H."/>
            <person name="Van de Peer Y."/>
            <person name="Proost S."/>
            <person name="Cook D.R."/>
            <person name="Meyers B.C."/>
            <person name="Spannagl M."/>
            <person name="Cheung F."/>
            <person name="De Mita S."/>
            <person name="Krishnakumar V."/>
            <person name="Gundlach H."/>
            <person name="Zhou S."/>
            <person name="Mudge J."/>
            <person name="Bharti A.K."/>
            <person name="Murray J.D."/>
            <person name="Naoumkina M.A."/>
            <person name="Rosen B."/>
            <person name="Silverstein K.A."/>
            <person name="Tang H."/>
            <person name="Rombauts S."/>
            <person name="Zhao P.X."/>
            <person name="Zhou P."/>
            <person name="Barbe V."/>
            <person name="Bardou P."/>
            <person name="Bechner M."/>
            <person name="Bellec A."/>
            <person name="Berger A."/>
            <person name="Berges H."/>
            <person name="Bidwell S."/>
            <person name="Bisseling T."/>
            <person name="Choisne N."/>
            <person name="Couloux A."/>
            <person name="Denny R."/>
            <person name="Deshpande S."/>
            <person name="Dai X."/>
            <person name="Doyle J.J."/>
            <person name="Dudez A.M."/>
            <person name="Farmer A.D."/>
            <person name="Fouteau S."/>
            <person name="Franken C."/>
            <person name="Gibelin C."/>
            <person name="Gish J."/>
            <person name="Goldstein S."/>
            <person name="Gonzalez A.J."/>
            <person name="Green P.J."/>
            <person name="Hallab A."/>
            <person name="Hartog M."/>
            <person name="Hua A."/>
            <person name="Humphray S.J."/>
            <person name="Jeong D.H."/>
            <person name="Jing Y."/>
            <person name="Jocker A."/>
            <person name="Kenton S.M."/>
            <person name="Kim D.J."/>
            <person name="Klee K."/>
            <person name="Lai H."/>
            <person name="Lang C."/>
            <person name="Lin S."/>
            <person name="Macmil S.L."/>
            <person name="Magdelenat G."/>
            <person name="Matthews L."/>
            <person name="McCorrison J."/>
            <person name="Monaghan E.L."/>
            <person name="Mun J.H."/>
            <person name="Najar F.Z."/>
            <person name="Nicholson C."/>
            <person name="Noirot C."/>
            <person name="O'Bleness M."/>
            <person name="Paule C.R."/>
            <person name="Poulain J."/>
            <person name="Prion F."/>
            <person name="Qin B."/>
            <person name="Qu C."/>
            <person name="Retzel E.F."/>
            <person name="Riddle C."/>
            <person name="Sallet E."/>
            <person name="Samain S."/>
            <person name="Samson N."/>
            <person name="Sanders I."/>
            <person name="Saurat O."/>
            <person name="Scarpelli C."/>
            <person name="Schiex T."/>
            <person name="Segurens B."/>
            <person name="Severin A.J."/>
            <person name="Sherrier D.J."/>
            <person name="Shi R."/>
            <person name="Sims S."/>
            <person name="Singer S.R."/>
            <person name="Sinharoy S."/>
            <person name="Sterck L."/>
            <person name="Viollet A."/>
            <person name="Wang B.B."/>
            <person name="Wang K."/>
            <person name="Wang M."/>
            <person name="Wang X."/>
            <person name="Warfsmann J."/>
            <person name="Weissenbach J."/>
            <person name="White D.D."/>
            <person name="White J.D."/>
            <person name="Wiley G.B."/>
            <person name="Wincker P."/>
            <person name="Xing Y."/>
            <person name="Yang L."/>
            <person name="Yao Z."/>
            <person name="Ying F."/>
            <person name="Zhai J."/>
            <person name="Zhou L."/>
            <person name="Zuber A."/>
            <person name="Denarie J."/>
            <person name="Dixon R.A."/>
            <person name="May G.D."/>
            <person name="Schwartz D.C."/>
            <person name="Rogers J."/>
            <person name="Quetier F."/>
            <person name="Town C.D."/>
            <person name="Roe B.A."/>
        </authorList>
    </citation>
    <scope>NUCLEOTIDE SEQUENCE [LARGE SCALE GENOMIC DNA]</scope>
    <source>
        <strain evidence="2">A17</strain>
        <strain evidence="4 5">cv. Jemalong A17</strain>
    </source>
</reference>
<sequence length="137" mass="15734">MEIEKRKKKRATKEDEEEDCERRMKQKLKSKGSKEKEEENCSETPTEEEVEEFYAILKRMKVVVKYFDDKGKGGREWRETLEKPAELAVVSNVDDIVVVDRGRENIKKEKIGGEVVIIRQAFDLNDVAPEAAESGGA</sequence>
<protein>
    <submittedName>
        <fullName evidence="2 4">Uncharacterized protein</fullName>
    </submittedName>
</protein>
<dbReference type="PANTHER" id="PTHR35735:SF5">
    <property type="entry name" value="PROTEIN NIM1-INTERACTING 2"/>
    <property type="match status" value="1"/>
</dbReference>
<dbReference type="EMBL" id="CM001222">
    <property type="protein sequence ID" value="KEH27042.1"/>
    <property type="molecule type" value="Genomic_DNA"/>
</dbReference>
<reference evidence="4" key="3">
    <citation type="submission" date="2015-04" db="UniProtKB">
        <authorList>
            <consortium name="EnsemblPlants"/>
        </authorList>
    </citation>
    <scope>IDENTIFICATION</scope>
    <source>
        <strain evidence="4">cv. Jemalong A17</strain>
    </source>
</reference>
<dbReference type="EMBL" id="PSQE01000006">
    <property type="protein sequence ID" value="RHN52816.1"/>
    <property type="molecule type" value="Genomic_DNA"/>
</dbReference>
<keyword evidence="5" id="KW-1185">Reference proteome</keyword>
<dbReference type="AlphaFoldDB" id="A0A072UBQ9"/>
<dbReference type="GO" id="GO:0010112">
    <property type="term" value="P:regulation of systemic acquired resistance"/>
    <property type="evidence" value="ECO:0007669"/>
    <property type="project" value="InterPro"/>
</dbReference>
<evidence type="ECO:0000313" key="2">
    <source>
        <dbReference type="EMBL" id="KEH27042.1"/>
    </source>
</evidence>
<dbReference type="InterPro" id="IPR034577">
    <property type="entry name" value="NIMIN-2"/>
</dbReference>
<proteinExistence type="predicted"/>
<name>A0A072UBQ9_MEDTR</name>
<reference evidence="6" key="4">
    <citation type="journal article" date="2018" name="Nat. Plants">
        <title>Whole-genome landscape of Medicago truncatula symbiotic genes.</title>
        <authorList>
            <person name="Pecrix Y."/>
            <person name="Staton S.E."/>
            <person name="Sallet E."/>
            <person name="Lelandais-Briere C."/>
            <person name="Moreau S."/>
            <person name="Carrere S."/>
            <person name="Blein T."/>
            <person name="Jardinaud M.F."/>
            <person name="Latrasse D."/>
            <person name="Zouine M."/>
            <person name="Zahm M."/>
            <person name="Kreplak J."/>
            <person name="Mayjonade B."/>
            <person name="Satge C."/>
            <person name="Perez M."/>
            <person name="Cauet S."/>
            <person name="Marande W."/>
            <person name="Chantry-Darmon C."/>
            <person name="Lopez-Roques C."/>
            <person name="Bouchez O."/>
            <person name="Berard A."/>
            <person name="Debelle F."/>
            <person name="Munos S."/>
            <person name="Bendahmane A."/>
            <person name="Berges H."/>
            <person name="Niebel A."/>
            <person name="Buitink J."/>
            <person name="Frugier F."/>
            <person name="Benhamed M."/>
            <person name="Crespi M."/>
            <person name="Gouzy J."/>
            <person name="Gamas P."/>
        </authorList>
    </citation>
    <scope>NUCLEOTIDE SEQUENCE [LARGE SCALE GENOMIC DNA]</scope>
    <source>
        <strain evidence="6">cv. Jemalong A17</strain>
    </source>
</reference>
<accession>A0A072UBQ9</accession>